<gene>
    <name evidence="1" type="ORF">F2Y58_25110</name>
</gene>
<evidence type="ECO:0000313" key="2">
    <source>
        <dbReference type="Proteomes" id="UP000481616"/>
    </source>
</evidence>
<dbReference type="EMBL" id="VVYY01000139">
    <property type="protein sequence ID" value="KAA5388677.1"/>
    <property type="molecule type" value="Genomic_DNA"/>
</dbReference>
<dbReference type="AlphaFoldDB" id="A0A4Q5HBX6"/>
<comment type="caution">
    <text evidence="1">The sequence shown here is derived from an EMBL/GenBank/DDBJ whole genome shotgun (WGS) entry which is preliminary data.</text>
</comment>
<evidence type="ECO:0000313" key="1">
    <source>
        <dbReference type="EMBL" id="KAA5388677.1"/>
    </source>
</evidence>
<sequence length="130" mass="15684">ILNGINKKLERTKFQYQYIKGKGEKWPYTVQFFFDQETLEYFDEKIKAILTSQYHDALKSCFLLNKKGIPVSRHYQYKDFFKLGTGEYYHEFTAWLYSEEDKEIKENIYRDIYIKVVGIRPEDLAVNLNP</sequence>
<protein>
    <submittedName>
        <fullName evidence="1">Uncharacterized protein</fullName>
    </submittedName>
</protein>
<dbReference type="Proteomes" id="UP000481616">
    <property type="component" value="Unassembled WGS sequence"/>
</dbReference>
<name>A0A4Q5HBX6_9BACT</name>
<reference evidence="1 2" key="1">
    <citation type="journal article" date="2019" name="Nat. Med.">
        <title>A library of human gut bacterial isolates paired with longitudinal multiomics data enables mechanistic microbiome research.</title>
        <authorList>
            <person name="Poyet M."/>
            <person name="Groussin M."/>
            <person name="Gibbons S.M."/>
            <person name="Avila-Pacheco J."/>
            <person name="Jiang X."/>
            <person name="Kearney S.M."/>
            <person name="Perrotta A.R."/>
            <person name="Berdy B."/>
            <person name="Zhao S."/>
            <person name="Lieberman T.D."/>
            <person name="Swanson P.K."/>
            <person name="Smith M."/>
            <person name="Roesemann S."/>
            <person name="Alexander J.E."/>
            <person name="Rich S.A."/>
            <person name="Livny J."/>
            <person name="Vlamakis H."/>
            <person name="Clish C."/>
            <person name="Bullock K."/>
            <person name="Deik A."/>
            <person name="Scott J."/>
            <person name="Pierce K.A."/>
            <person name="Xavier R.J."/>
            <person name="Alm E.J."/>
        </authorList>
    </citation>
    <scope>NUCLEOTIDE SEQUENCE [LARGE SCALE GENOMIC DNA]</scope>
    <source>
        <strain evidence="1 2">BIOML-A1</strain>
    </source>
</reference>
<accession>A0A4Q5HBX6</accession>
<organism evidence="1 2">
    <name type="scientific">Phocaeicola dorei</name>
    <dbReference type="NCBI Taxonomy" id="357276"/>
    <lineage>
        <taxon>Bacteria</taxon>
        <taxon>Pseudomonadati</taxon>
        <taxon>Bacteroidota</taxon>
        <taxon>Bacteroidia</taxon>
        <taxon>Bacteroidales</taxon>
        <taxon>Bacteroidaceae</taxon>
        <taxon>Phocaeicola</taxon>
    </lineage>
</organism>
<feature type="non-terminal residue" evidence="1">
    <location>
        <position position="1"/>
    </location>
</feature>
<proteinExistence type="predicted"/>